<feature type="repeat" description="ANK" evidence="3">
    <location>
        <begin position="260"/>
        <end position="293"/>
    </location>
</feature>
<dbReference type="SUPFAM" id="SSF48403">
    <property type="entry name" value="Ankyrin repeat"/>
    <property type="match status" value="2"/>
</dbReference>
<reference evidence="5 6" key="1">
    <citation type="submission" date="2018-12" db="EMBL/GenBank/DDBJ databases">
        <title>Mangrovimonas spongiae sp. nov., a novel member of the genus Mangrovimonas isolated from marine sponge.</title>
        <authorList>
            <person name="Zhuang L."/>
            <person name="Luo L."/>
        </authorList>
    </citation>
    <scope>NUCLEOTIDE SEQUENCE [LARGE SCALE GENOMIC DNA]</scope>
    <source>
        <strain evidence="5 6">HN-E26</strain>
    </source>
</reference>
<evidence type="ECO:0000313" key="5">
    <source>
        <dbReference type="EMBL" id="RSK41647.1"/>
    </source>
</evidence>
<keyword evidence="4" id="KW-0732">Signal</keyword>
<feature type="repeat" description="ANK" evidence="3">
    <location>
        <begin position="92"/>
        <end position="124"/>
    </location>
</feature>
<feature type="repeat" description="ANK" evidence="3">
    <location>
        <begin position="400"/>
        <end position="432"/>
    </location>
</feature>
<feature type="repeat" description="ANK" evidence="3">
    <location>
        <begin position="294"/>
        <end position="326"/>
    </location>
</feature>
<keyword evidence="1" id="KW-0677">Repeat</keyword>
<proteinExistence type="predicted"/>
<accession>A0A3R9MB73</accession>
<dbReference type="Pfam" id="PF12796">
    <property type="entry name" value="Ank_2"/>
    <property type="match status" value="3"/>
</dbReference>
<dbReference type="InterPro" id="IPR036770">
    <property type="entry name" value="Ankyrin_rpt-contain_sf"/>
</dbReference>
<organism evidence="5 6">
    <name type="scientific">Mangrovimonas spongiae</name>
    <dbReference type="NCBI Taxonomy" id="2494697"/>
    <lineage>
        <taxon>Bacteria</taxon>
        <taxon>Pseudomonadati</taxon>
        <taxon>Bacteroidota</taxon>
        <taxon>Flavobacteriia</taxon>
        <taxon>Flavobacteriales</taxon>
        <taxon>Flavobacteriaceae</taxon>
        <taxon>Mangrovimonas</taxon>
    </lineage>
</organism>
<dbReference type="PANTHER" id="PTHR24198:SF165">
    <property type="entry name" value="ANKYRIN REPEAT-CONTAINING PROTEIN-RELATED"/>
    <property type="match status" value="1"/>
</dbReference>
<comment type="caution">
    <text evidence="5">The sequence shown here is derived from an EMBL/GenBank/DDBJ whole genome shotgun (WGS) entry which is preliminary data.</text>
</comment>
<evidence type="ECO:0000256" key="4">
    <source>
        <dbReference type="SAM" id="SignalP"/>
    </source>
</evidence>
<dbReference type="Proteomes" id="UP000270620">
    <property type="component" value="Unassembled WGS sequence"/>
</dbReference>
<evidence type="ECO:0000256" key="3">
    <source>
        <dbReference type="PROSITE-ProRule" id="PRU00023"/>
    </source>
</evidence>
<feature type="chain" id="PRO_5018659787" evidence="4">
    <location>
        <begin position="22"/>
        <end position="492"/>
    </location>
</feature>
<dbReference type="OrthoDB" id="2575953at2"/>
<feature type="repeat" description="ANK" evidence="3">
    <location>
        <begin position="433"/>
        <end position="466"/>
    </location>
</feature>
<sequence length="492" mass="54514">MKLLQSVLFAMVFLFGSQSFSQDNVFLKREFWKTQPSPEVIKAKIKAGHDPSEANAGNFDGVVIATLQGAPLKSIIYLQSQKGNDVNKLTHDGRTYIFWAAYKGNVELMEHLLKQGAKTDIKDDHGLTALNFAANAGVTNTKVYDICLKHGANLEKDLNQDGANALLLAISKDDDLSLTKYFTSKGLKIDSKDANGNDAFNYVARTGKIALMDKLFKQGIKGNNQAFLFAAYGTRGKTNGLEVYQFLEEKGLNPKTTNQEGISPLHIVAARSKNPEIINYFLNKGLNVNAQDHNGNTPFLNAASRNNLKIIDLLFNKVKNINQSNKKGETALMLATEGNHPEVVNFIIEKGANFKLANNRGNNVTYYLINSFSDRNKDEFVKKLKLLKSAGLDIKSPQENGNTWYHLAVEKQRLELLKIAAELNQDINAKNSEGNTALILAAMKAQDDSILKFLLAQGADKSITTDFEETAYDLALENELLKKNNISIDFLK</sequence>
<dbReference type="AlphaFoldDB" id="A0A3R9MB73"/>
<keyword evidence="6" id="KW-1185">Reference proteome</keyword>
<dbReference type="RefSeq" id="WP_125466640.1">
    <property type="nucleotide sequence ID" value="NZ_RWBG01000001.1"/>
</dbReference>
<evidence type="ECO:0000256" key="1">
    <source>
        <dbReference type="ARBA" id="ARBA00022737"/>
    </source>
</evidence>
<dbReference type="Gene3D" id="1.25.40.20">
    <property type="entry name" value="Ankyrin repeat-containing domain"/>
    <property type="match status" value="3"/>
</dbReference>
<evidence type="ECO:0000256" key="2">
    <source>
        <dbReference type="ARBA" id="ARBA00023043"/>
    </source>
</evidence>
<dbReference type="InterPro" id="IPR002110">
    <property type="entry name" value="Ankyrin_rpt"/>
</dbReference>
<dbReference type="PANTHER" id="PTHR24198">
    <property type="entry name" value="ANKYRIN REPEAT AND PROTEIN KINASE DOMAIN-CONTAINING PROTEIN"/>
    <property type="match status" value="1"/>
</dbReference>
<evidence type="ECO:0000313" key="6">
    <source>
        <dbReference type="Proteomes" id="UP000270620"/>
    </source>
</evidence>
<dbReference type="EMBL" id="RWBG01000001">
    <property type="protein sequence ID" value="RSK41647.1"/>
    <property type="molecule type" value="Genomic_DNA"/>
</dbReference>
<protein>
    <submittedName>
        <fullName evidence="5">Ankyrin repeat domain-containing protein</fullName>
    </submittedName>
</protein>
<gene>
    <name evidence="5" type="ORF">EJA19_01870</name>
</gene>
<feature type="repeat" description="ANK" evidence="3">
    <location>
        <begin position="327"/>
        <end position="359"/>
    </location>
</feature>
<feature type="signal peptide" evidence="4">
    <location>
        <begin position="1"/>
        <end position="21"/>
    </location>
</feature>
<name>A0A3R9MB73_9FLAO</name>
<keyword evidence="2 3" id="KW-0040">ANK repeat</keyword>
<dbReference type="PROSITE" id="PS50297">
    <property type="entry name" value="ANK_REP_REGION"/>
    <property type="match status" value="4"/>
</dbReference>
<dbReference type="SMART" id="SM00248">
    <property type="entry name" value="ANK"/>
    <property type="match status" value="9"/>
</dbReference>
<dbReference type="PROSITE" id="PS50088">
    <property type="entry name" value="ANK_REPEAT"/>
    <property type="match status" value="6"/>
</dbReference>